<name>A0A0F7L2T4_9VIRU</name>
<reference evidence="1" key="2">
    <citation type="submission" date="2015-03" db="EMBL/GenBank/DDBJ databases">
        <authorList>
            <person name="Chow C.-E.T."/>
            <person name="Winget D.M."/>
            <person name="White R.A.III."/>
            <person name="Hallam S.J."/>
            <person name="Suttle C.A."/>
        </authorList>
    </citation>
    <scope>NUCLEOTIDE SEQUENCE</scope>
    <source>
        <strain evidence="1">Anoxic3_5</strain>
    </source>
</reference>
<organism evidence="1">
    <name type="scientific">uncultured marine virus</name>
    <dbReference type="NCBI Taxonomy" id="186617"/>
    <lineage>
        <taxon>Viruses</taxon>
        <taxon>environmental samples</taxon>
    </lineage>
</organism>
<proteinExistence type="predicted"/>
<evidence type="ECO:0000313" key="1">
    <source>
        <dbReference type="EMBL" id="AKH46205.1"/>
    </source>
</evidence>
<accession>A0A0F7L2T4</accession>
<protein>
    <submittedName>
        <fullName evidence="1">Uncharacterized protein</fullName>
    </submittedName>
</protein>
<sequence length="80" mass="9233">MRFFSRFSYSVKGARTSSRIASSSSRIVLREPSTTLACFFQSSVRSFPRPSSAVFVFATFAAKERTRSRPFFVAHIWHFR</sequence>
<dbReference type="EMBL" id="KR029580">
    <property type="protein sequence ID" value="AKH46205.1"/>
    <property type="molecule type" value="Genomic_DNA"/>
</dbReference>
<reference evidence="1" key="1">
    <citation type="journal article" date="2015" name="Front. Microbiol.">
        <title>Combining genomic sequencing methods to explore viral diversity and reveal potential virus-host interactions.</title>
        <authorList>
            <person name="Chow C.E."/>
            <person name="Winget D.M."/>
            <person name="White R.A.III."/>
            <person name="Hallam S.J."/>
            <person name="Suttle C.A."/>
        </authorList>
    </citation>
    <scope>NUCLEOTIDE SEQUENCE</scope>
    <source>
        <strain evidence="1">Anoxic3_5</strain>
    </source>
</reference>